<dbReference type="PANTHER" id="PTHR31157:SF1">
    <property type="entry name" value="SCP DOMAIN-CONTAINING PROTEIN"/>
    <property type="match status" value="1"/>
</dbReference>
<protein>
    <submittedName>
        <fullName evidence="2">Allergen V5/Tpx-1 related-like protein</fullName>
    </submittedName>
</protein>
<dbReference type="CDD" id="cd00118">
    <property type="entry name" value="LysM"/>
    <property type="match status" value="1"/>
</dbReference>
<name>A0A078KMW1_9FIRM</name>
<dbReference type="SMART" id="SM00257">
    <property type="entry name" value="LysM"/>
    <property type="match status" value="1"/>
</dbReference>
<dbReference type="NCBIfam" id="TIGR02899">
    <property type="entry name" value="spore_safA"/>
    <property type="match status" value="1"/>
</dbReference>
<dbReference type="AlphaFoldDB" id="A0A078KMW1"/>
<evidence type="ECO:0000313" key="2">
    <source>
        <dbReference type="EMBL" id="CDZ23808.1"/>
    </source>
</evidence>
<dbReference type="Gene3D" id="3.40.33.10">
    <property type="entry name" value="CAP"/>
    <property type="match status" value="1"/>
</dbReference>
<dbReference type="Gene3D" id="3.10.350.10">
    <property type="entry name" value="LysM domain"/>
    <property type="match status" value="1"/>
</dbReference>
<reference evidence="3" key="1">
    <citation type="submission" date="2014-07" db="EMBL/GenBank/DDBJ databases">
        <authorList>
            <person name="Wibberg D."/>
        </authorList>
    </citation>
    <scope>NUCLEOTIDE SEQUENCE [LARGE SCALE GENOMIC DNA]</scope>
    <source>
        <strain evidence="3">DG5</strain>
    </source>
</reference>
<evidence type="ECO:0000259" key="1">
    <source>
        <dbReference type="PROSITE" id="PS51782"/>
    </source>
</evidence>
<dbReference type="CDD" id="cd05379">
    <property type="entry name" value="CAP_bacterial"/>
    <property type="match status" value="1"/>
</dbReference>
<accession>A0A078KMW1</accession>
<dbReference type="Proteomes" id="UP000032431">
    <property type="component" value="Chromosome I"/>
</dbReference>
<dbReference type="InterPro" id="IPR014258">
    <property type="entry name" value="CAP_domain_YkwD-like"/>
</dbReference>
<sequence length="229" mass="25630">MKYIKLHLYTRHKPPLTDKNTDEVVKLHLKRTIAAIVSACMLTITASAQSTYTVKSGDTLWKIASKHQVGLSELIAANPQIKNISLIYPGQKITIPAQPSTTAFEDEVIRLVNNERAKRGLMKLTKNWELSRVARYKSQDMANKHYFSHTSPTYGSPFTMMQNFGIRFSAAGENIAMGQRTPQEVMNAWMNSAGHRANILSPVYNQIGVGMAKNSAGVVFWTQEFIKSP</sequence>
<keyword evidence="3" id="KW-1185">Reference proteome</keyword>
<gene>
    <name evidence="2" type="ORF">CCDG5_0679</name>
</gene>
<dbReference type="NCBIfam" id="TIGR02909">
    <property type="entry name" value="spore_YkwD"/>
    <property type="match status" value="1"/>
</dbReference>
<dbReference type="InterPro" id="IPR035940">
    <property type="entry name" value="CAP_sf"/>
</dbReference>
<feature type="domain" description="LysM" evidence="1">
    <location>
        <begin position="50"/>
        <end position="95"/>
    </location>
</feature>
<dbReference type="KEGG" id="ccel:CCDG5_0679"/>
<organism evidence="2 3">
    <name type="scientific">[Clostridium] cellulosi</name>
    <dbReference type="NCBI Taxonomy" id="29343"/>
    <lineage>
        <taxon>Bacteria</taxon>
        <taxon>Bacillati</taxon>
        <taxon>Bacillota</taxon>
        <taxon>Clostridia</taxon>
        <taxon>Eubacteriales</taxon>
        <taxon>Oscillospiraceae</taxon>
        <taxon>Oscillospiraceae incertae sedis</taxon>
    </lineage>
</organism>
<evidence type="ECO:0000313" key="3">
    <source>
        <dbReference type="Proteomes" id="UP000032431"/>
    </source>
</evidence>
<dbReference type="SUPFAM" id="SSF55797">
    <property type="entry name" value="PR-1-like"/>
    <property type="match status" value="1"/>
</dbReference>
<dbReference type="STRING" id="29343.CCDG5_0679"/>
<dbReference type="InterPro" id="IPR018392">
    <property type="entry name" value="LysM"/>
</dbReference>
<dbReference type="PATRIC" id="fig|29343.3.peg.711"/>
<dbReference type="PROSITE" id="PS51782">
    <property type="entry name" value="LYSM"/>
    <property type="match status" value="1"/>
</dbReference>
<dbReference type="Pfam" id="PF00188">
    <property type="entry name" value="CAP"/>
    <property type="match status" value="1"/>
</dbReference>
<dbReference type="SUPFAM" id="SSF54106">
    <property type="entry name" value="LysM domain"/>
    <property type="match status" value="1"/>
</dbReference>
<proteinExistence type="predicted"/>
<dbReference type="Pfam" id="PF01476">
    <property type="entry name" value="LysM"/>
    <property type="match status" value="1"/>
</dbReference>
<dbReference type="EMBL" id="LM995447">
    <property type="protein sequence ID" value="CDZ23808.1"/>
    <property type="molecule type" value="Genomic_DNA"/>
</dbReference>
<dbReference type="InterPro" id="IPR014044">
    <property type="entry name" value="CAP_dom"/>
</dbReference>
<dbReference type="InterPro" id="IPR036779">
    <property type="entry name" value="LysM_dom_sf"/>
</dbReference>
<dbReference type="PANTHER" id="PTHR31157">
    <property type="entry name" value="SCP DOMAIN-CONTAINING PROTEIN"/>
    <property type="match status" value="1"/>
</dbReference>
<dbReference type="HOGENOM" id="CLU_048111_0_2_9"/>
<dbReference type="OrthoDB" id="9783944at2"/>
<dbReference type="InterPro" id="IPR014248">
    <property type="entry name" value="Spore_coat_assembly_SafA"/>
</dbReference>